<evidence type="ECO:0000313" key="2">
    <source>
        <dbReference type="Proteomes" id="UP000501690"/>
    </source>
</evidence>
<protein>
    <submittedName>
        <fullName evidence="1">Uncharacterized protein</fullName>
    </submittedName>
</protein>
<evidence type="ECO:0000313" key="1">
    <source>
        <dbReference type="EMBL" id="QCE15360.1"/>
    </source>
</evidence>
<sequence>MELVNLVKFNAVFGAYGECANGFGMSKPILVVVLVWRLAVNSTPPGNSININGLLEHVCLVMRVVPLNDDCNVGVVRGATRLAVCVPHQAIWRWEAPDAS</sequence>
<reference evidence="1 2" key="1">
    <citation type="submission" date="2019-04" db="EMBL/GenBank/DDBJ databases">
        <title>An improved genome assembly and genetic linkage map for asparagus bean, Vigna unguiculata ssp. sesquipedialis.</title>
        <authorList>
            <person name="Xia Q."/>
            <person name="Zhang R."/>
            <person name="Dong Y."/>
        </authorList>
    </citation>
    <scope>NUCLEOTIDE SEQUENCE [LARGE SCALE GENOMIC DNA]</scope>
    <source>
        <tissue evidence="1">Leaf</tissue>
    </source>
</reference>
<organism evidence="1 2">
    <name type="scientific">Vigna unguiculata</name>
    <name type="common">Cowpea</name>
    <dbReference type="NCBI Taxonomy" id="3917"/>
    <lineage>
        <taxon>Eukaryota</taxon>
        <taxon>Viridiplantae</taxon>
        <taxon>Streptophyta</taxon>
        <taxon>Embryophyta</taxon>
        <taxon>Tracheophyta</taxon>
        <taxon>Spermatophyta</taxon>
        <taxon>Magnoliopsida</taxon>
        <taxon>eudicotyledons</taxon>
        <taxon>Gunneridae</taxon>
        <taxon>Pentapetalae</taxon>
        <taxon>rosids</taxon>
        <taxon>fabids</taxon>
        <taxon>Fabales</taxon>
        <taxon>Fabaceae</taxon>
        <taxon>Papilionoideae</taxon>
        <taxon>50 kb inversion clade</taxon>
        <taxon>NPAAA clade</taxon>
        <taxon>indigoferoid/millettioid clade</taxon>
        <taxon>Phaseoleae</taxon>
        <taxon>Vigna</taxon>
    </lineage>
</organism>
<dbReference type="AlphaFoldDB" id="A0A4D6NND1"/>
<dbReference type="EMBL" id="CP039355">
    <property type="protein sequence ID" value="QCE15360.1"/>
    <property type="molecule type" value="Genomic_DNA"/>
</dbReference>
<keyword evidence="2" id="KW-1185">Reference proteome</keyword>
<dbReference type="Proteomes" id="UP000501690">
    <property type="component" value="Linkage Group LG11"/>
</dbReference>
<gene>
    <name evidence="1" type="ORF">DEO72_LG11g2370</name>
</gene>
<proteinExistence type="predicted"/>
<name>A0A4D6NND1_VIGUN</name>
<accession>A0A4D6NND1</accession>